<sequence length="132" mass="14976">MSSSRALLMQAVATTCNRPSWRAWRNLLEQKNPKKRREKDLVYLNFFSNYPLRSNSDPEMFSCLLLNLKTSPSGLKFFMGVGVLAALSPPGQTCQTCQTLVSRFPGESSLQNTDVIHGERSFLSLVWSQQMR</sequence>
<proteinExistence type="predicted"/>
<organism evidence="1 2">
    <name type="scientific">Oryzias melastigma</name>
    <name type="common">Marine medaka</name>
    <dbReference type="NCBI Taxonomy" id="30732"/>
    <lineage>
        <taxon>Eukaryota</taxon>
        <taxon>Metazoa</taxon>
        <taxon>Chordata</taxon>
        <taxon>Craniata</taxon>
        <taxon>Vertebrata</taxon>
        <taxon>Euteleostomi</taxon>
        <taxon>Actinopterygii</taxon>
        <taxon>Neopterygii</taxon>
        <taxon>Teleostei</taxon>
        <taxon>Neoteleostei</taxon>
        <taxon>Acanthomorphata</taxon>
        <taxon>Ovalentaria</taxon>
        <taxon>Atherinomorphae</taxon>
        <taxon>Beloniformes</taxon>
        <taxon>Adrianichthyidae</taxon>
        <taxon>Oryziinae</taxon>
        <taxon>Oryzias</taxon>
    </lineage>
</organism>
<reference evidence="1" key="1">
    <citation type="journal article" name="BMC Genomics">
        <title>Long-read sequencing and de novo genome assembly of marine medaka (Oryzias melastigma).</title>
        <authorList>
            <person name="Liang P."/>
            <person name="Saqib H.S.A."/>
            <person name="Ni X."/>
            <person name="Shen Y."/>
        </authorList>
    </citation>
    <scope>NUCLEOTIDE SEQUENCE</scope>
    <source>
        <strain evidence="1">Bigg-433</strain>
    </source>
</reference>
<gene>
    <name evidence="1" type="ORF">FQA47_015613</name>
</gene>
<dbReference type="EMBL" id="WKFB01000334">
    <property type="protein sequence ID" value="KAF6726366.1"/>
    <property type="molecule type" value="Genomic_DNA"/>
</dbReference>
<protein>
    <submittedName>
        <fullName evidence="1">Uncharacterized protein</fullName>
    </submittedName>
</protein>
<name>A0A834F9L1_ORYME</name>
<evidence type="ECO:0000313" key="1">
    <source>
        <dbReference type="EMBL" id="KAF6726366.1"/>
    </source>
</evidence>
<dbReference type="AlphaFoldDB" id="A0A834F9L1"/>
<evidence type="ECO:0000313" key="2">
    <source>
        <dbReference type="Proteomes" id="UP000646548"/>
    </source>
</evidence>
<dbReference type="Proteomes" id="UP000646548">
    <property type="component" value="Unassembled WGS sequence"/>
</dbReference>
<accession>A0A834F9L1</accession>
<comment type="caution">
    <text evidence="1">The sequence shown here is derived from an EMBL/GenBank/DDBJ whole genome shotgun (WGS) entry which is preliminary data.</text>
</comment>